<gene>
    <name evidence="6" type="ORF">ASTO00021_LOCUS9838</name>
</gene>
<dbReference type="InterPro" id="IPR017850">
    <property type="entry name" value="Alkaline_phosphatase_core_sf"/>
</dbReference>
<sequence length="516" mass="59308">MANEGIILDRHYAHWHCSPSRRSFLTGRLSYHTGEPLSDPEDDHLDVRWTWISEKLKQAGYKSWFIGKTHLGSRSIRHLPSHRGFEINYGIISGGDNYRKADGWNSTKCTTIESYTTRVYSTLAVRAIEKHFNSETTRHLPFFLYLSFQTPHSPLDVPEPNKYQDERFYQGLKTKWSKIDQMMYTVDWEIDRIVKLLKAYNQWDNTFFLFISDNGGVTAKSTGSNWPLRGEKTTSFEGGMRVTGFLSGGFVPDRLKGTHNGINSHIADWYSTFCYLAGVDDNDDPPVPPAHPNIDSSQVDPYDPKVKNPQTGKFENVWGDESYPGHDSVNLMNYLYYPERHSVDSAHPYLILSTEVVLKGDMKLITGQPCAIDANSPISRSCKIKDNEDMYGWRIRNSLKWEKTEKDDKCIKVFNQYRLDEQYPLKPCLFNVRTDEREQKPLQDTAIMMELWKYLNQSLTYQYTTTIFGKLDGLSPEGCLGKCYSISFAQKVFGVKHHDIPTCGLESVGKFGVNFC</sequence>
<dbReference type="PANTHER" id="PTHR10342:SF274">
    <property type="entry name" value="ARYLSULFATASE B"/>
    <property type="match status" value="1"/>
</dbReference>
<dbReference type="PANTHER" id="PTHR10342">
    <property type="entry name" value="ARYLSULFATASE"/>
    <property type="match status" value="1"/>
</dbReference>
<dbReference type="EMBL" id="HBIN01013040">
    <property type="protein sequence ID" value="CAE0439655.1"/>
    <property type="molecule type" value="Transcribed_RNA"/>
</dbReference>
<feature type="domain" description="Sulfatase N-terminal" evidence="5">
    <location>
        <begin position="1"/>
        <end position="278"/>
    </location>
</feature>
<accession>A0A7S3LSJ3</accession>
<dbReference type="Gene3D" id="3.40.720.10">
    <property type="entry name" value="Alkaline Phosphatase, subunit A"/>
    <property type="match status" value="1"/>
</dbReference>
<reference evidence="6" key="1">
    <citation type="submission" date="2021-01" db="EMBL/GenBank/DDBJ databases">
        <authorList>
            <person name="Corre E."/>
            <person name="Pelletier E."/>
            <person name="Niang G."/>
            <person name="Scheremetjew M."/>
            <person name="Finn R."/>
            <person name="Kale V."/>
            <person name="Holt S."/>
            <person name="Cochrane G."/>
            <person name="Meng A."/>
            <person name="Brown T."/>
            <person name="Cohen L."/>
        </authorList>
    </citation>
    <scope>NUCLEOTIDE SEQUENCE</scope>
    <source>
        <strain evidence="6">GSBS06</strain>
    </source>
</reference>
<evidence type="ECO:0000256" key="1">
    <source>
        <dbReference type="ARBA" id="ARBA00022723"/>
    </source>
</evidence>
<evidence type="ECO:0000256" key="3">
    <source>
        <dbReference type="ARBA" id="ARBA00023180"/>
    </source>
</evidence>
<evidence type="ECO:0000256" key="4">
    <source>
        <dbReference type="SAM" id="MobiDB-lite"/>
    </source>
</evidence>
<keyword evidence="2" id="KW-0106">Calcium</keyword>
<evidence type="ECO:0000256" key="2">
    <source>
        <dbReference type="ARBA" id="ARBA00022837"/>
    </source>
</evidence>
<organism evidence="6">
    <name type="scientific">Aplanochytrium stocchinoi</name>
    <dbReference type="NCBI Taxonomy" id="215587"/>
    <lineage>
        <taxon>Eukaryota</taxon>
        <taxon>Sar</taxon>
        <taxon>Stramenopiles</taxon>
        <taxon>Bigyra</taxon>
        <taxon>Labyrinthulomycetes</taxon>
        <taxon>Thraustochytrida</taxon>
        <taxon>Thraustochytriidae</taxon>
        <taxon>Aplanochytrium</taxon>
    </lineage>
</organism>
<dbReference type="GO" id="GO:0046872">
    <property type="term" value="F:metal ion binding"/>
    <property type="evidence" value="ECO:0007669"/>
    <property type="project" value="UniProtKB-KW"/>
</dbReference>
<feature type="region of interest" description="Disordered" evidence="4">
    <location>
        <begin position="284"/>
        <end position="303"/>
    </location>
</feature>
<keyword evidence="3" id="KW-0325">Glycoprotein</keyword>
<keyword evidence="1" id="KW-0479">Metal-binding</keyword>
<proteinExistence type="predicted"/>
<dbReference type="InterPro" id="IPR000917">
    <property type="entry name" value="Sulfatase_N"/>
</dbReference>
<protein>
    <recommendedName>
        <fullName evidence="5">Sulfatase N-terminal domain-containing protein</fullName>
    </recommendedName>
</protein>
<dbReference type="SUPFAM" id="SSF53649">
    <property type="entry name" value="Alkaline phosphatase-like"/>
    <property type="match status" value="1"/>
</dbReference>
<dbReference type="GO" id="GO:0008484">
    <property type="term" value="F:sulfuric ester hydrolase activity"/>
    <property type="evidence" value="ECO:0007669"/>
    <property type="project" value="InterPro"/>
</dbReference>
<evidence type="ECO:0000259" key="5">
    <source>
        <dbReference type="Pfam" id="PF00884"/>
    </source>
</evidence>
<evidence type="ECO:0000313" key="6">
    <source>
        <dbReference type="EMBL" id="CAE0439655.1"/>
    </source>
</evidence>
<dbReference type="InterPro" id="IPR047115">
    <property type="entry name" value="ARSB"/>
</dbReference>
<name>A0A7S3LSJ3_9STRA</name>
<dbReference type="Pfam" id="PF00884">
    <property type="entry name" value="Sulfatase"/>
    <property type="match status" value="1"/>
</dbReference>
<dbReference type="AlphaFoldDB" id="A0A7S3LSJ3"/>
<dbReference type="Gene3D" id="3.30.1120.10">
    <property type="match status" value="1"/>
</dbReference>